<organism evidence="2 3">
    <name type="scientific">Lachnospira intestinalis</name>
    <dbReference type="NCBI Taxonomy" id="3133158"/>
    <lineage>
        <taxon>Bacteria</taxon>
        <taxon>Bacillati</taxon>
        <taxon>Bacillota</taxon>
        <taxon>Clostridia</taxon>
        <taxon>Lachnospirales</taxon>
        <taxon>Lachnospiraceae</taxon>
        <taxon>Lachnospira</taxon>
    </lineage>
</organism>
<reference evidence="2" key="1">
    <citation type="submission" date="2024-03" db="EMBL/GenBank/DDBJ databases">
        <title>Human intestinal bacterial collection.</title>
        <authorList>
            <person name="Pauvert C."/>
            <person name="Hitch T.C.A."/>
            <person name="Clavel T."/>
        </authorList>
    </citation>
    <scope>NUCLEOTIDE SEQUENCE [LARGE SCALE GENOMIC DNA]</scope>
    <source>
        <strain evidence="2">CLA-AA-H89B</strain>
    </source>
</reference>
<protein>
    <recommendedName>
        <fullName evidence="4">Phage protein</fullName>
    </recommendedName>
</protein>
<feature type="transmembrane region" description="Helical" evidence="1">
    <location>
        <begin position="7"/>
        <end position="27"/>
    </location>
</feature>
<proteinExistence type="predicted"/>
<comment type="caution">
    <text evidence="2">The sequence shown here is derived from an EMBL/GenBank/DDBJ whole genome shotgun (WGS) entry which is preliminary data.</text>
</comment>
<feature type="transmembrane region" description="Helical" evidence="1">
    <location>
        <begin position="33"/>
        <end position="56"/>
    </location>
</feature>
<keyword evidence="3" id="KW-1185">Reference proteome</keyword>
<keyword evidence="1" id="KW-0812">Transmembrane</keyword>
<keyword evidence="1" id="KW-1133">Transmembrane helix</keyword>
<name>A0ABV1H457_9FIRM</name>
<evidence type="ECO:0008006" key="4">
    <source>
        <dbReference type="Google" id="ProtNLM"/>
    </source>
</evidence>
<dbReference type="EMBL" id="JBBMFS010000003">
    <property type="protein sequence ID" value="MEQ2554473.1"/>
    <property type="molecule type" value="Genomic_DNA"/>
</dbReference>
<accession>A0ABV1H457</accession>
<evidence type="ECO:0000313" key="2">
    <source>
        <dbReference type="EMBL" id="MEQ2554473.1"/>
    </source>
</evidence>
<keyword evidence="1" id="KW-0472">Membrane</keyword>
<sequence length="236" mass="27062">MKIIGFIALIIVVPLLIDLFIFGNAFPSNIDNQAWAGFLGSYLGGIATLVAVFITISDNNKKIEEQKLYEQERIAEEKKAAVKPYLDTRYIFFNEDAEFGLNDRVFDIKDGIVDKVRYGLTSMDEKYIKMRQTVPSFVYLKYIIRNIGAGSAVNMQVNVNGFSEKITIAKDETVNLYMLISLGNEKSVPFNVLLDYWDVEKRAHYNQSEEFEIIIDGTHQKIQDKERKPQIEIKNP</sequence>
<evidence type="ECO:0000313" key="3">
    <source>
        <dbReference type="Proteomes" id="UP001546774"/>
    </source>
</evidence>
<gene>
    <name evidence="2" type="ORF">WMO37_05490</name>
</gene>
<dbReference type="Proteomes" id="UP001546774">
    <property type="component" value="Unassembled WGS sequence"/>
</dbReference>
<evidence type="ECO:0000256" key="1">
    <source>
        <dbReference type="SAM" id="Phobius"/>
    </source>
</evidence>